<organism evidence="2">
    <name type="scientific">Arthrobacter saudimassiliensis</name>
    <dbReference type="NCBI Taxonomy" id="1461584"/>
    <lineage>
        <taxon>Bacteria</taxon>
        <taxon>Bacillati</taxon>
        <taxon>Actinomycetota</taxon>
        <taxon>Actinomycetes</taxon>
        <taxon>Micrococcales</taxon>
        <taxon>Micrococcaceae</taxon>
        <taxon>Arthrobacter</taxon>
    </lineage>
</organism>
<evidence type="ECO:0000256" key="1">
    <source>
        <dbReference type="SAM" id="MobiDB-lite"/>
    </source>
</evidence>
<dbReference type="EMBL" id="LN483072">
    <property type="protein sequence ID" value="CEA09403.1"/>
    <property type="molecule type" value="Genomic_DNA"/>
</dbReference>
<proteinExistence type="predicted"/>
<feature type="region of interest" description="Disordered" evidence="1">
    <location>
        <begin position="1"/>
        <end position="40"/>
    </location>
</feature>
<reference evidence="2" key="1">
    <citation type="submission" date="2014-07" db="EMBL/GenBank/DDBJ databases">
        <authorList>
            <person name="Urmite Genomes Urmite Genomes"/>
        </authorList>
    </citation>
    <scope>NUCLEOTIDE SEQUENCE</scope>
    <source>
        <strain evidence="2">11W110_air</strain>
    </source>
</reference>
<name>A0A078MQA2_9MICC</name>
<gene>
    <name evidence="2" type="ORF">BN1051_02773</name>
</gene>
<protein>
    <submittedName>
        <fullName evidence="2">Uncharacterized protein</fullName>
    </submittedName>
</protein>
<dbReference type="PATRIC" id="fig|1461584.3.peg.2744"/>
<sequence>MPSAASPGPRPPLRAKHAVSAPEPGNGPLSPAHREEPASD</sequence>
<evidence type="ECO:0000313" key="2">
    <source>
        <dbReference type="EMBL" id="CEA09403.1"/>
    </source>
</evidence>
<dbReference type="AlphaFoldDB" id="A0A078MQA2"/>
<accession>A0A078MQA2</accession>